<evidence type="ECO:0000256" key="2">
    <source>
        <dbReference type="ARBA" id="ARBA00004721"/>
    </source>
</evidence>
<dbReference type="Pfam" id="PF03936">
    <property type="entry name" value="Terpene_synth_C"/>
    <property type="match status" value="1"/>
</dbReference>
<evidence type="ECO:0000256" key="5">
    <source>
        <dbReference type="ARBA" id="ARBA00023239"/>
    </source>
</evidence>
<dbReference type="InterPro" id="IPR034741">
    <property type="entry name" value="Terpene_cyclase-like_1_C"/>
</dbReference>
<comment type="cofactor">
    <cofactor evidence="1">
        <name>Mg(2+)</name>
        <dbReference type="ChEBI" id="CHEBI:18420"/>
    </cofactor>
</comment>
<keyword evidence="6" id="KW-1133">Transmembrane helix</keyword>
<dbReference type="InterPro" id="IPR001906">
    <property type="entry name" value="Terpene_synth_N"/>
</dbReference>
<dbReference type="SUPFAM" id="SSF48576">
    <property type="entry name" value="Terpenoid synthases"/>
    <property type="match status" value="1"/>
</dbReference>
<feature type="transmembrane region" description="Helical" evidence="6">
    <location>
        <begin position="541"/>
        <end position="562"/>
    </location>
</feature>
<feature type="domain" description="Terpene synthase metal-binding" evidence="8">
    <location>
        <begin position="223"/>
        <end position="455"/>
    </location>
</feature>
<evidence type="ECO:0000313" key="9">
    <source>
        <dbReference type="EMBL" id="KAK6119786.1"/>
    </source>
</evidence>
<dbReference type="EMBL" id="JABTTQ020003132">
    <property type="protein sequence ID" value="KAK6119786.1"/>
    <property type="molecule type" value="Genomic_DNA"/>
</dbReference>
<dbReference type="InterPro" id="IPR008930">
    <property type="entry name" value="Terpenoid_cyclase/PrenylTrfase"/>
</dbReference>
<reference evidence="9 10" key="1">
    <citation type="journal article" date="2021" name="Comput. Struct. Biotechnol. J.">
        <title>De novo genome assembly of the potent medicinal plant Rehmannia glutinosa using nanopore technology.</title>
        <authorList>
            <person name="Ma L."/>
            <person name="Dong C."/>
            <person name="Song C."/>
            <person name="Wang X."/>
            <person name="Zheng X."/>
            <person name="Niu Y."/>
            <person name="Chen S."/>
            <person name="Feng W."/>
        </authorList>
    </citation>
    <scope>NUCLEOTIDE SEQUENCE [LARGE SCALE GENOMIC DNA]</scope>
    <source>
        <strain evidence="9">DH-2019</strain>
    </source>
</reference>
<dbReference type="SUPFAM" id="SSF48239">
    <property type="entry name" value="Terpenoid cyclases/Protein prenyltransferases"/>
    <property type="match status" value="1"/>
</dbReference>
<dbReference type="Gene3D" id="1.50.10.130">
    <property type="entry name" value="Terpene synthase, N-terminal domain"/>
    <property type="match status" value="1"/>
</dbReference>
<dbReference type="CDD" id="cd00684">
    <property type="entry name" value="Terpene_cyclase_plant_C1"/>
    <property type="match status" value="1"/>
</dbReference>
<evidence type="ECO:0000313" key="10">
    <source>
        <dbReference type="Proteomes" id="UP001318860"/>
    </source>
</evidence>
<dbReference type="InterPro" id="IPR008949">
    <property type="entry name" value="Isoprenoid_synthase_dom_sf"/>
</dbReference>
<keyword evidence="4" id="KW-0460">Magnesium</keyword>
<dbReference type="Proteomes" id="UP001318860">
    <property type="component" value="Unassembled WGS sequence"/>
</dbReference>
<dbReference type="PANTHER" id="PTHR31225:SF253">
    <property type="entry name" value="SESQUITERPENE SYNTHASE 31"/>
    <property type="match status" value="1"/>
</dbReference>
<name>A0ABR0UCX8_REHGL</name>
<evidence type="ECO:0000259" key="7">
    <source>
        <dbReference type="Pfam" id="PF01397"/>
    </source>
</evidence>
<dbReference type="InterPro" id="IPR036965">
    <property type="entry name" value="Terpene_synth_N_sf"/>
</dbReference>
<dbReference type="PANTHER" id="PTHR31225">
    <property type="entry name" value="OS04G0344100 PROTEIN-RELATED"/>
    <property type="match status" value="1"/>
</dbReference>
<dbReference type="InterPro" id="IPR050148">
    <property type="entry name" value="Terpene_synthase-like"/>
</dbReference>
<feature type="domain" description="Terpene synthase N-terminal" evidence="7">
    <location>
        <begin position="31"/>
        <end position="197"/>
    </location>
</feature>
<keyword evidence="10" id="KW-1185">Reference proteome</keyword>
<evidence type="ECO:0000259" key="8">
    <source>
        <dbReference type="Pfam" id="PF03936"/>
    </source>
</evidence>
<evidence type="ECO:0000256" key="3">
    <source>
        <dbReference type="ARBA" id="ARBA00022723"/>
    </source>
</evidence>
<dbReference type="InterPro" id="IPR005630">
    <property type="entry name" value="Terpene_synthase_metal-bd"/>
</dbReference>
<keyword evidence="5" id="KW-0456">Lyase</keyword>
<evidence type="ECO:0000256" key="4">
    <source>
        <dbReference type="ARBA" id="ARBA00022842"/>
    </source>
</evidence>
<keyword evidence="6" id="KW-0812">Transmembrane</keyword>
<organism evidence="9 10">
    <name type="scientific">Rehmannia glutinosa</name>
    <name type="common">Chinese foxglove</name>
    <dbReference type="NCBI Taxonomy" id="99300"/>
    <lineage>
        <taxon>Eukaryota</taxon>
        <taxon>Viridiplantae</taxon>
        <taxon>Streptophyta</taxon>
        <taxon>Embryophyta</taxon>
        <taxon>Tracheophyta</taxon>
        <taxon>Spermatophyta</taxon>
        <taxon>Magnoliopsida</taxon>
        <taxon>eudicotyledons</taxon>
        <taxon>Gunneridae</taxon>
        <taxon>Pentapetalae</taxon>
        <taxon>asterids</taxon>
        <taxon>lamiids</taxon>
        <taxon>Lamiales</taxon>
        <taxon>Orobanchaceae</taxon>
        <taxon>Rehmannieae</taxon>
        <taxon>Rehmannia</taxon>
    </lineage>
</organism>
<comment type="caution">
    <text evidence="9">The sequence shown here is derived from an EMBL/GenBank/DDBJ whole genome shotgun (WGS) entry which is preliminary data.</text>
</comment>
<sequence>MAAVPSNWPKDVRPPILSYSQSMFDDTFTSLSLDLQEQENYVELIETLKVEARSMLMAKGNTIRDKLVLIDTLERLGVAYHFDQDIEEQLEEIIKFQFEDEDQDYDLFIVALQFRLFRQHHHHVSCSIFDKFKGEDNKFIETIHTDAKGLLSLYEATHLRIHGEQVLEDALTFTKHHLNRMVQQLEPPLQDQVKRALEQPLHREYVQKDLCLLSRWWNEVSPSLSYARNRVVEAYLWGTAYHFEPQYSYVRVAVAKSIQMLTVVDDTYDNYATLEETDLFTKILERWNIDEIDQLPDYMQILYNFILRIYDDYEREAAEEGKLFIVPYAKETLKEICKAYNKGLKWFMGQQIPSFEEYIVNSEITSCIYVISSWTIMGMKSAVSKEIIDWLMSQPKIIIASAKVCRHLDDLSSFERESRQGQILTGVDLYMKQHGVSMQETADKFVELIEEAWKDLNTEWMSKTSIPKDLVEQVLGYARAAEVFHRSADFTHSLGFDLLSRASMAGVWVMLVGETDLYGIALDLFLAASLPTIPGLPCPPFSLILISLPFRPILIAMLYVVILPRMRFMRLNSINPEGVAWPDGFNALFFQKCWNIVQDDVVAAIHEFFDGHPLTKAFTSTTIVLIPKIAQPHTWAILGL</sequence>
<comment type="pathway">
    <text evidence="2">Secondary metabolite biosynthesis; terpenoid biosynthesis.</text>
</comment>
<protein>
    <submittedName>
        <fullName evidence="9">Uncharacterized protein</fullName>
    </submittedName>
</protein>
<proteinExistence type="predicted"/>
<dbReference type="Pfam" id="PF01397">
    <property type="entry name" value="Terpene_synth"/>
    <property type="match status" value="1"/>
</dbReference>
<dbReference type="SFLD" id="SFLDS00005">
    <property type="entry name" value="Isoprenoid_Synthase_Type_I"/>
    <property type="match status" value="1"/>
</dbReference>
<dbReference type="InterPro" id="IPR044814">
    <property type="entry name" value="Terpene_cyclase_plant_C1"/>
</dbReference>
<accession>A0ABR0UCX8</accession>
<gene>
    <name evidence="9" type="ORF">DH2020_046469</name>
</gene>
<dbReference type="Gene3D" id="1.10.600.10">
    <property type="entry name" value="Farnesyl Diphosphate Synthase"/>
    <property type="match status" value="1"/>
</dbReference>
<keyword evidence="3" id="KW-0479">Metal-binding</keyword>
<evidence type="ECO:0000256" key="1">
    <source>
        <dbReference type="ARBA" id="ARBA00001946"/>
    </source>
</evidence>
<evidence type="ECO:0000256" key="6">
    <source>
        <dbReference type="SAM" id="Phobius"/>
    </source>
</evidence>
<dbReference type="SFLD" id="SFLDG01019">
    <property type="entry name" value="Terpene_Cyclase_Like_1_C_Termi"/>
    <property type="match status" value="1"/>
</dbReference>
<keyword evidence="6" id="KW-0472">Membrane</keyword>